<evidence type="ECO:0000313" key="2">
    <source>
        <dbReference type="Proteomes" id="UP000624703"/>
    </source>
</evidence>
<comment type="caution">
    <text evidence="1">The sequence shown here is derived from an EMBL/GenBank/DDBJ whole genome shotgun (WGS) entry which is preliminary data.</text>
</comment>
<sequence>MTTDEGIKFTLTISSATGGQVIVGNDKNEGHISVPGGMNDYRIPQGRGLSYRLDVDLGESNQKLSQLSISTITYSWIKYGTTEELHKIREFDITSGTKKTTLTGPFSDNTIKAVDLEDLATLPTDLNQLANWSMKNIIISECPTRFEGISFDYQLSRK</sequence>
<name>A0A8J7SL46_9BACT</name>
<dbReference type="EMBL" id="JAENIM010000039">
    <property type="protein sequence ID" value="MBK1791185.1"/>
    <property type="molecule type" value="Genomic_DNA"/>
</dbReference>
<organism evidence="1 2">
    <name type="scientific">Persicirhabdus sediminis</name>
    <dbReference type="NCBI Taxonomy" id="454144"/>
    <lineage>
        <taxon>Bacteria</taxon>
        <taxon>Pseudomonadati</taxon>
        <taxon>Verrucomicrobiota</taxon>
        <taxon>Verrucomicrobiia</taxon>
        <taxon>Verrucomicrobiales</taxon>
        <taxon>Verrucomicrobiaceae</taxon>
        <taxon>Persicirhabdus</taxon>
    </lineage>
</organism>
<protein>
    <submittedName>
        <fullName evidence="1">Uncharacterized protein</fullName>
    </submittedName>
</protein>
<proteinExistence type="predicted"/>
<accession>A0A8J7SL46</accession>
<dbReference type="RefSeq" id="WP_200311199.1">
    <property type="nucleotide sequence ID" value="NZ_JAENIM010000039.1"/>
</dbReference>
<dbReference type="AlphaFoldDB" id="A0A8J7SL46"/>
<reference evidence="1" key="1">
    <citation type="submission" date="2021-01" db="EMBL/GenBank/DDBJ databases">
        <title>Modified the classification status of verrucomicrobia.</title>
        <authorList>
            <person name="Feng X."/>
        </authorList>
    </citation>
    <scope>NUCLEOTIDE SEQUENCE</scope>
    <source>
        <strain evidence="1">_KCTC 22039</strain>
    </source>
</reference>
<gene>
    <name evidence="1" type="ORF">JIN82_08480</name>
</gene>
<dbReference type="Proteomes" id="UP000624703">
    <property type="component" value="Unassembled WGS sequence"/>
</dbReference>
<evidence type="ECO:0000313" key="1">
    <source>
        <dbReference type="EMBL" id="MBK1791185.1"/>
    </source>
</evidence>
<keyword evidence="2" id="KW-1185">Reference proteome</keyword>